<dbReference type="STRING" id="66969.Lwal_3172"/>
<dbReference type="EMBL" id="LNZB01000060">
    <property type="protein sequence ID" value="KTD75131.1"/>
    <property type="molecule type" value="Genomic_DNA"/>
</dbReference>
<evidence type="ECO:0000313" key="3">
    <source>
        <dbReference type="Proteomes" id="UP000054729"/>
    </source>
</evidence>
<evidence type="ECO:0000313" key="2">
    <source>
        <dbReference type="EMBL" id="KTD75131.1"/>
    </source>
</evidence>
<dbReference type="PATRIC" id="fig|66969.6.peg.3459"/>
<evidence type="ECO:0000256" key="1">
    <source>
        <dbReference type="SAM" id="MobiDB-lite"/>
    </source>
</evidence>
<name>A0A0W1A1B0_9GAMM</name>
<dbReference type="AlphaFoldDB" id="A0A0W1A1B0"/>
<gene>
    <name evidence="2" type="ORF">Lwal_3172</name>
</gene>
<feature type="region of interest" description="Disordered" evidence="1">
    <location>
        <begin position="1"/>
        <end position="50"/>
    </location>
</feature>
<feature type="compositionally biased region" description="Polar residues" evidence="1">
    <location>
        <begin position="1"/>
        <end position="11"/>
    </location>
</feature>
<dbReference type="Proteomes" id="UP000054729">
    <property type="component" value="Unassembled WGS sequence"/>
</dbReference>
<protein>
    <submittedName>
        <fullName evidence="2">Uncharacterized protein</fullName>
    </submittedName>
</protein>
<comment type="caution">
    <text evidence="2">The sequence shown here is derived from an EMBL/GenBank/DDBJ whole genome shotgun (WGS) entry which is preliminary data.</text>
</comment>
<reference evidence="2 3" key="1">
    <citation type="submission" date="2015-11" db="EMBL/GenBank/DDBJ databases">
        <title>Genomic analysis of 38 Legionella species identifies large and diverse effector repertoires.</title>
        <authorList>
            <person name="Burstein D."/>
            <person name="Amaro F."/>
            <person name="Zusman T."/>
            <person name="Lifshitz Z."/>
            <person name="Cohen O."/>
            <person name="Gilbert J.A."/>
            <person name="Pupko T."/>
            <person name="Shuman H.A."/>
            <person name="Segal G."/>
        </authorList>
    </citation>
    <scope>NUCLEOTIDE SEQUENCE [LARGE SCALE GENOMIC DNA]</scope>
    <source>
        <strain evidence="2 3">ATCC 51914</strain>
    </source>
</reference>
<keyword evidence="3" id="KW-1185">Reference proteome</keyword>
<proteinExistence type="predicted"/>
<sequence length="231" mass="25461">MQTKSETTTQEPTKKNKTPATYEVVVCVKNTNNENGPGHVSGFTSKKRDGQTSITHTSYFPGAVGSLINGFTFGSVPVPGQLEPKHEQDLKEADHVLKATLTKDQYKQMKKAQKEFSQEVESGQRTYSVFSTSNPLASFFPNVLRGGTGAKLVKEKLGCEPPEDHFGMPVYDNDHPKVPKLKVDNCASSVTHLLKKGGFKFENPKIPTFFTPALQELGFEEVSKSMFSAKK</sequence>
<organism evidence="2 3">
    <name type="scientific">Legionella waltersii</name>
    <dbReference type="NCBI Taxonomy" id="66969"/>
    <lineage>
        <taxon>Bacteria</taxon>
        <taxon>Pseudomonadati</taxon>
        <taxon>Pseudomonadota</taxon>
        <taxon>Gammaproteobacteria</taxon>
        <taxon>Legionellales</taxon>
        <taxon>Legionellaceae</taxon>
        <taxon>Legionella</taxon>
    </lineage>
</organism>
<accession>A0A0W1A1B0</accession>